<accession>A0A378TGH2</accession>
<protein>
    <submittedName>
        <fullName evidence="1">Uncharacterized protein</fullName>
    </submittedName>
</protein>
<gene>
    <name evidence="1" type="ORF">NCTC10821_03426</name>
</gene>
<dbReference type="Proteomes" id="UP000254978">
    <property type="component" value="Unassembled WGS sequence"/>
</dbReference>
<name>A0A378TGH2_9MYCO</name>
<organism evidence="1 2">
    <name type="scientific">Mycolicibacterium tokaiense</name>
    <dbReference type="NCBI Taxonomy" id="39695"/>
    <lineage>
        <taxon>Bacteria</taxon>
        <taxon>Bacillati</taxon>
        <taxon>Actinomycetota</taxon>
        <taxon>Actinomycetes</taxon>
        <taxon>Mycobacteriales</taxon>
        <taxon>Mycobacteriaceae</taxon>
        <taxon>Mycolicibacterium</taxon>
    </lineage>
</organism>
<evidence type="ECO:0000313" key="1">
    <source>
        <dbReference type="EMBL" id="STZ59888.1"/>
    </source>
</evidence>
<dbReference type="EMBL" id="UGQT01000001">
    <property type="protein sequence ID" value="STZ59888.1"/>
    <property type="molecule type" value="Genomic_DNA"/>
</dbReference>
<proteinExistence type="predicted"/>
<reference evidence="1 2" key="1">
    <citation type="submission" date="2018-06" db="EMBL/GenBank/DDBJ databases">
        <authorList>
            <consortium name="Pathogen Informatics"/>
            <person name="Doyle S."/>
        </authorList>
    </citation>
    <scope>NUCLEOTIDE SEQUENCE [LARGE SCALE GENOMIC DNA]</scope>
    <source>
        <strain evidence="1 2">NCTC10821</strain>
    </source>
</reference>
<keyword evidence="2" id="KW-1185">Reference proteome</keyword>
<evidence type="ECO:0000313" key="2">
    <source>
        <dbReference type="Proteomes" id="UP000254978"/>
    </source>
</evidence>
<sequence length="71" mass="7753">MSVGGGTIECMFDTLPDPATYGELTPKELVTAIREYHQAEAQMTARKLACIAHLVALRESLSRLLCMSRVG</sequence>
<dbReference type="AlphaFoldDB" id="A0A378TGH2"/>